<dbReference type="Pfam" id="PF02110">
    <property type="entry name" value="HK"/>
    <property type="match status" value="1"/>
</dbReference>
<sequence length="259" mass="26333">MHSITNLVVANLTANALLAIGASPAMVEGIDEAAELAAIADALVVNLGTMTRDRAEAMVLATASARAHRRPWVLDPVAVGVLDHRSRVAVALLEARPDVIRGNASEIIALARRAQIHQTDAVGGRGVDSGDTTEAALPAAMALARATGAVVAVSGAIDRITDGVRLATIANGHEMMPLVTGLGCTASALIGACLAAAPPFEAALHGALFTALAGEIAAEGATGPATLQLRLIDTLHTLCAADLVRARLTDTHATAQDQH</sequence>
<dbReference type="GO" id="GO:0000287">
    <property type="term" value="F:magnesium ion binding"/>
    <property type="evidence" value="ECO:0007669"/>
    <property type="project" value="UniProtKB-UniRule"/>
</dbReference>
<keyword evidence="4 11" id="KW-0808">Transferase</keyword>
<dbReference type="HAMAP" id="MF_00228">
    <property type="entry name" value="Thz_kinase"/>
    <property type="match status" value="1"/>
</dbReference>
<evidence type="ECO:0000256" key="2">
    <source>
        <dbReference type="ARBA" id="ARBA00001946"/>
    </source>
</evidence>
<dbReference type="InterPro" id="IPR029056">
    <property type="entry name" value="Ribokinase-like"/>
</dbReference>
<evidence type="ECO:0000256" key="1">
    <source>
        <dbReference type="ARBA" id="ARBA00001771"/>
    </source>
</evidence>
<keyword evidence="10 11" id="KW-0784">Thiamine biosynthesis</keyword>
<evidence type="ECO:0000256" key="5">
    <source>
        <dbReference type="ARBA" id="ARBA00022723"/>
    </source>
</evidence>
<feature type="binding site" evidence="11">
    <location>
        <position position="154"/>
    </location>
    <ligand>
        <name>ATP</name>
        <dbReference type="ChEBI" id="CHEBI:30616"/>
    </ligand>
</feature>
<evidence type="ECO:0000256" key="11">
    <source>
        <dbReference type="HAMAP-Rule" id="MF_00228"/>
    </source>
</evidence>
<reference evidence="12 13" key="1">
    <citation type="submission" date="2020-08" db="EMBL/GenBank/DDBJ databases">
        <title>Genomic Encyclopedia of Type Strains, Phase III (KMG-III): the genomes of soil and plant-associated and newly described type strains.</title>
        <authorList>
            <person name="Whitman W."/>
        </authorList>
    </citation>
    <scope>NUCLEOTIDE SEQUENCE [LARGE SCALE GENOMIC DNA]</scope>
    <source>
        <strain evidence="12 13">CECT 8088</strain>
    </source>
</reference>
<keyword evidence="6 11" id="KW-0547">Nucleotide-binding</keyword>
<evidence type="ECO:0000256" key="8">
    <source>
        <dbReference type="ARBA" id="ARBA00022840"/>
    </source>
</evidence>
<feature type="binding site" evidence="11">
    <location>
        <position position="26"/>
    </location>
    <ligand>
        <name>substrate</name>
    </ligand>
</feature>
<organism evidence="12 13">
    <name type="scientific">Endobacter medicaginis</name>
    <dbReference type="NCBI Taxonomy" id="1181271"/>
    <lineage>
        <taxon>Bacteria</taxon>
        <taxon>Pseudomonadati</taxon>
        <taxon>Pseudomonadota</taxon>
        <taxon>Alphaproteobacteria</taxon>
        <taxon>Acetobacterales</taxon>
        <taxon>Acetobacteraceae</taxon>
        <taxon>Endobacter</taxon>
    </lineage>
</organism>
<proteinExistence type="inferred from homology"/>
<dbReference type="GO" id="GO:0005524">
    <property type="term" value="F:ATP binding"/>
    <property type="evidence" value="ECO:0007669"/>
    <property type="project" value="UniProtKB-UniRule"/>
</dbReference>
<evidence type="ECO:0000256" key="10">
    <source>
        <dbReference type="ARBA" id="ARBA00022977"/>
    </source>
</evidence>
<keyword evidence="7 11" id="KW-0418">Kinase</keyword>
<comment type="caution">
    <text evidence="12">The sequence shown here is derived from an EMBL/GenBank/DDBJ whole genome shotgun (WGS) entry which is preliminary data.</text>
</comment>
<keyword evidence="8 11" id="KW-0067">ATP-binding</keyword>
<dbReference type="PRINTS" id="PR01099">
    <property type="entry name" value="HYETHTZKNASE"/>
</dbReference>
<evidence type="ECO:0000256" key="6">
    <source>
        <dbReference type="ARBA" id="ARBA00022741"/>
    </source>
</evidence>
<comment type="function">
    <text evidence="11">Catalyzes the phosphorylation of the hydroxyl group of 4-methyl-5-beta-hydroxyethylthiazole (THZ).</text>
</comment>
<dbReference type="Gene3D" id="3.40.1190.20">
    <property type="match status" value="1"/>
</dbReference>
<dbReference type="EC" id="2.7.1.50" evidence="11"/>
<feature type="binding site" evidence="11">
    <location>
        <position position="101"/>
    </location>
    <ligand>
        <name>ATP</name>
        <dbReference type="ChEBI" id="CHEBI:30616"/>
    </ligand>
</feature>
<dbReference type="AlphaFoldDB" id="A0A839V256"/>
<feature type="binding site" evidence="11">
    <location>
        <position position="181"/>
    </location>
    <ligand>
        <name>substrate</name>
    </ligand>
</feature>
<dbReference type="SUPFAM" id="SSF53613">
    <property type="entry name" value="Ribokinase-like"/>
    <property type="match status" value="1"/>
</dbReference>
<keyword evidence="5 11" id="KW-0479">Metal-binding</keyword>
<dbReference type="PIRSF" id="PIRSF000513">
    <property type="entry name" value="Thz_kinase"/>
    <property type="match status" value="1"/>
</dbReference>
<comment type="similarity">
    <text evidence="11">Belongs to the Thz kinase family.</text>
</comment>
<keyword evidence="9 11" id="KW-0460">Magnesium</keyword>
<evidence type="ECO:0000313" key="13">
    <source>
        <dbReference type="Proteomes" id="UP000557688"/>
    </source>
</evidence>
<dbReference type="GO" id="GO:0004417">
    <property type="term" value="F:hydroxyethylthiazole kinase activity"/>
    <property type="evidence" value="ECO:0007669"/>
    <property type="project" value="UniProtKB-UniRule"/>
</dbReference>
<protein>
    <recommendedName>
        <fullName evidence="11">Hydroxyethylthiazole kinase</fullName>
        <ecNumber evidence="11">2.7.1.50</ecNumber>
    </recommendedName>
    <alternativeName>
        <fullName evidence="11">4-methyl-5-beta-hydroxyethylthiazole kinase</fullName>
        <shortName evidence="11">TH kinase</shortName>
        <shortName evidence="11">Thz kinase</shortName>
    </alternativeName>
</protein>
<comment type="cofactor">
    <cofactor evidence="2 11">
        <name>Mg(2+)</name>
        <dbReference type="ChEBI" id="CHEBI:18420"/>
    </cofactor>
</comment>
<dbReference type="GO" id="GO:0009229">
    <property type="term" value="P:thiamine diphosphate biosynthetic process"/>
    <property type="evidence" value="ECO:0007669"/>
    <property type="project" value="UniProtKB-UniRule"/>
</dbReference>
<dbReference type="EMBL" id="JACHXV010000004">
    <property type="protein sequence ID" value="MBB3173609.1"/>
    <property type="molecule type" value="Genomic_DNA"/>
</dbReference>
<name>A0A839V256_9PROT</name>
<dbReference type="UniPathway" id="UPA00060">
    <property type="reaction ID" value="UER00139"/>
</dbReference>
<dbReference type="GO" id="GO:0009228">
    <property type="term" value="P:thiamine biosynthetic process"/>
    <property type="evidence" value="ECO:0007669"/>
    <property type="project" value="UniProtKB-KW"/>
</dbReference>
<accession>A0A839V256</accession>
<evidence type="ECO:0000256" key="3">
    <source>
        <dbReference type="ARBA" id="ARBA00004868"/>
    </source>
</evidence>
<comment type="pathway">
    <text evidence="3 11">Cofactor biosynthesis; thiamine diphosphate biosynthesis; 4-methyl-5-(2-phosphoethyl)-thiazole from 5-(2-hydroxyethyl)-4-methylthiazole: step 1/1.</text>
</comment>
<evidence type="ECO:0000256" key="9">
    <source>
        <dbReference type="ARBA" id="ARBA00022842"/>
    </source>
</evidence>
<dbReference type="CDD" id="cd01170">
    <property type="entry name" value="THZ_kinase"/>
    <property type="match status" value="1"/>
</dbReference>
<dbReference type="NCBIfam" id="NF006830">
    <property type="entry name" value="PRK09355.1"/>
    <property type="match status" value="1"/>
</dbReference>
<dbReference type="InterPro" id="IPR000417">
    <property type="entry name" value="Hyethyz_kinase"/>
</dbReference>
<evidence type="ECO:0000256" key="7">
    <source>
        <dbReference type="ARBA" id="ARBA00022777"/>
    </source>
</evidence>
<evidence type="ECO:0000256" key="4">
    <source>
        <dbReference type="ARBA" id="ARBA00022679"/>
    </source>
</evidence>
<evidence type="ECO:0000313" key="12">
    <source>
        <dbReference type="EMBL" id="MBB3173609.1"/>
    </source>
</evidence>
<gene>
    <name evidence="11" type="primary">thiM</name>
    <name evidence="12" type="ORF">FHR90_001432</name>
</gene>
<dbReference type="Proteomes" id="UP000557688">
    <property type="component" value="Unassembled WGS sequence"/>
</dbReference>
<comment type="catalytic activity">
    <reaction evidence="1 11">
        <text>5-(2-hydroxyethyl)-4-methylthiazole + ATP = 4-methyl-5-(2-phosphooxyethyl)-thiazole + ADP + H(+)</text>
        <dbReference type="Rhea" id="RHEA:24212"/>
        <dbReference type="ChEBI" id="CHEBI:15378"/>
        <dbReference type="ChEBI" id="CHEBI:17957"/>
        <dbReference type="ChEBI" id="CHEBI:30616"/>
        <dbReference type="ChEBI" id="CHEBI:58296"/>
        <dbReference type="ChEBI" id="CHEBI:456216"/>
        <dbReference type="EC" id="2.7.1.50"/>
    </reaction>
</comment>
<keyword evidence="13" id="KW-1185">Reference proteome</keyword>